<reference evidence="1 2" key="1">
    <citation type="submission" date="2017-09" db="EMBL/GenBank/DDBJ databases">
        <title>Large-scale bioinformatics analysis of Bacillus genomes uncovers conserved roles of natural products in bacterial physiology.</title>
        <authorList>
            <consortium name="Agbiome Team Llc"/>
            <person name="Bleich R.M."/>
            <person name="Grubbs K.J."/>
            <person name="Santa Maria K.C."/>
            <person name="Allen S.E."/>
            <person name="Farag S."/>
            <person name="Shank E.A."/>
            <person name="Bowers A."/>
        </authorList>
    </citation>
    <scope>NUCLEOTIDE SEQUENCE [LARGE SCALE GENOMIC DNA]</scope>
    <source>
        <strain evidence="1 2">AFS092012</strain>
    </source>
</reference>
<proteinExistence type="predicted"/>
<evidence type="ECO:0000313" key="1">
    <source>
        <dbReference type="EMBL" id="PED83536.1"/>
    </source>
</evidence>
<sequence>MVGGFASSYEAKVASMSEAPSTFDSKRAASTFKDIQFRRQALRV</sequence>
<dbReference type="AlphaFoldDB" id="A0AA91VDZ6"/>
<gene>
    <name evidence="1" type="ORF">CON65_06595</name>
</gene>
<evidence type="ECO:0000313" key="2">
    <source>
        <dbReference type="Proteomes" id="UP000221020"/>
    </source>
</evidence>
<dbReference type="Proteomes" id="UP000221020">
    <property type="component" value="Unassembled WGS sequence"/>
</dbReference>
<comment type="caution">
    <text evidence="1">The sequence shown here is derived from an EMBL/GenBank/DDBJ whole genome shotgun (WGS) entry which is preliminary data.</text>
</comment>
<organism evidence="1 2">
    <name type="scientific">Bacillus pseudomycoides</name>
    <dbReference type="NCBI Taxonomy" id="64104"/>
    <lineage>
        <taxon>Bacteria</taxon>
        <taxon>Bacillati</taxon>
        <taxon>Bacillota</taxon>
        <taxon>Bacilli</taxon>
        <taxon>Bacillales</taxon>
        <taxon>Bacillaceae</taxon>
        <taxon>Bacillus</taxon>
        <taxon>Bacillus cereus group</taxon>
    </lineage>
</organism>
<protein>
    <submittedName>
        <fullName evidence="1">Uncharacterized protein</fullName>
    </submittedName>
</protein>
<dbReference type="EMBL" id="NVOR01000015">
    <property type="protein sequence ID" value="PED83536.1"/>
    <property type="molecule type" value="Genomic_DNA"/>
</dbReference>
<accession>A0AA91VDZ6</accession>
<name>A0AA91VDZ6_9BACI</name>